<protein>
    <submittedName>
        <fullName evidence="2">Uncharacterized protein</fullName>
    </submittedName>
</protein>
<name>A0ABU6IJC0_9ACTN</name>
<organism evidence="2 3">
    <name type="scientific">Adlercreutzia wanghongyangiae</name>
    <dbReference type="NCBI Taxonomy" id="3111451"/>
    <lineage>
        <taxon>Bacteria</taxon>
        <taxon>Bacillati</taxon>
        <taxon>Actinomycetota</taxon>
        <taxon>Coriobacteriia</taxon>
        <taxon>Eggerthellales</taxon>
        <taxon>Eggerthellaceae</taxon>
        <taxon>Adlercreutzia</taxon>
    </lineage>
</organism>
<reference evidence="2 3" key="1">
    <citation type="submission" date="2024-01" db="EMBL/GenBank/DDBJ databases">
        <title>novel species in genus Adlercreutzia.</title>
        <authorList>
            <person name="Liu X."/>
        </authorList>
    </citation>
    <scope>NUCLEOTIDE SEQUENCE [LARGE SCALE GENOMIC DNA]</scope>
    <source>
        <strain evidence="2 3">R7</strain>
    </source>
</reference>
<evidence type="ECO:0000313" key="2">
    <source>
        <dbReference type="EMBL" id="MEC4176568.1"/>
    </source>
</evidence>
<comment type="caution">
    <text evidence="2">The sequence shown here is derived from an EMBL/GenBank/DDBJ whole genome shotgun (WGS) entry which is preliminary data.</text>
</comment>
<keyword evidence="3" id="KW-1185">Reference proteome</keyword>
<evidence type="ECO:0000256" key="1">
    <source>
        <dbReference type="SAM" id="MobiDB-lite"/>
    </source>
</evidence>
<dbReference type="Proteomes" id="UP001349994">
    <property type="component" value="Unassembled WGS sequence"/>
</dbReference>
<gene>
    <name evidence="2" type="ORF">VIN30_08935</name>
</gene>
<evidence type="ECO:0000313" key="3">
    <source>
        <dbReference type="Proteomes" id="UP001349994"/>
    </source>
</evidence>
<accession>A0ABU6IJC0</accession>
<feature type="region of interest" description="Disordered" evidence="1">
    <location>
        <begin position="1"/>
        <end position="21"/>
    </location>
</feature>
<dbReference type="RefSeq" id="WP_338210961.1">
    <property type="nucleotide sequence ID" value="NZ_JAYMFF010000018.1"/>
</dbReference>
<sequence>MTETLDNELLGGSEGSLADERNAHRRGDAAGSFECEFGSFRFTKDEAASNFKKLAECYFNRNFCTLPKAEIDLMMFEFLLDAYVPNGFLAPGEDDKSDAENGLGPRRNAPSTLTLAMQLGITPARVEGYLERHALKSEPPSEGCWWESLETALCKCNYFVEGEKAYFTLPDRYTKHVLTEALNSGGYYYDFSFNAKNLIVPCSTLVALAVNLYVCQNGDDEKKLSQVKDVLRGQAREVGGFAGEDAEKRLELIFEEDDSTKGWGSDRFMAVGDVMFSLVGVAETALNLTGIFPSGGAITSTLEKMFKAISENVKLKKEKKGR</sequence>
<proteinExistence type="predicted"/>
<dbReference type="EMBL" id="JAYMFF010000018">
    <property type="protein sequence ID" value="MEC4176568.1"/>
    <property type="molecule type" value="Genomic_DNA"/>
</dbReference>